<evidence type="ECO:0000256" key="10">
    <source>
        <dbReference type="SAM" id="SignalP"/>
    </source>
</evidence>
<dbReference type="SMART" id="SM00112">
    <property type="entry name" value="CA"/>
    <property type="match status" value="2"/>
</dbReference>
<dbReference type="CDD" id="cd11304">
    <property type="entry name" value="Cadherin_repeat"/>
    <property type="match status" value="2"/>
</dbReference>
<evidence type="ECO:0000256" key="7">
    <source>
        <dbReference type="ARBA" id="ARBA00023136"/>
    </source>
</evidence>
<dbReference type="InterPro" id="IPR050971">
    <property type="entry name" value="Cadherin-domain_protein"/>
</dbReference>
<dbReference type="PANTHER" id="PTHR24025:SF23">
    <property type="entry name" value="NEURAL-CADHERIN"/>
    <property type="match status" value="1"/>
</dbReference>
<dbReference type="PANTHER" id="PTHR24025">
    <property type="entry name" value="DESMOGLEIN FAMILY MEMBER"/>
    <property type="match status" value="1"/>
</dbReference>
<evidence type="ECO:0000256" key="1">
    <source>
        <dbReference type="ARBA" id="ARBA00004370"/>
    </source>
</evidence>
<dbReference type="SUPFAM" id="SSF49313">
    <property type="entry name" value="Cadherin-like"/>
    <property type="match status" value="2"/>
</dbReference>
<proteinExistence type="predicted"/>
<keyword evidence="2 9" id="KW-0812">Transmembrane</keyword>
<evidence type="ECO:0000256" key="9">
    <source>
        <dbReference type="SAM" id="Phobius"/>
    </source>
</evidence>
<keyword evidence="10" id="KW-0732">Signal</keyword>
<comment type="subcellular location">
    <subcellularLocation>
        <location evidence="1">Membrane</location>
    </subcellularLocation>
</comment>
<feature type="signal peptide" evidence="10">
    <location>
        <begin position="1"/>
        <end position="21"/>
    </location>
</feature>
<keyword evidence="3" id="KW-0677">Repeat</keyword>
<keyword evidence="6 9" id="KW-1133">Transmembrane helix</keyword>
<evidence type="ECO:0000256" key="5">
    <source>
        <dbReference type="ARBA" id="ARBA00022889"/>
    </source>
</evidence>
<evidence type="ECO:0000256" key="6">
    <source>
        <dbReference type="ARBA" id="ARBA00022989"/>
    </source>
</evidence>
<evidence type="ECO:0000256" key="3">
    <source>
        <dbReference type="ARBA" id="ARBA00022737"/>
    </source>
</evidence>
<dbReference type="InterPro" id="IPR002126">
    <property type="entry name" value="Cadherin-like_dom"/>
</dbReference>
<evidence type="ECO:0000256" key="8">
    <source>
        <dbReference type="PROSITE-ProRule" id="PRU00043"/>
    </source>
</evidence>
<evidence type="ECO:0000313" key="12">
    <source>
        <dbReference type="Proteomes" id="UP001652641"/>
    </source>
</evidence>
<protein>
    <submittedName>
        <fullName evidence="13">Cadherin-related family member 4 isoform X9</fullName>
    </submittedName>
</protein>
<accession>A0ABM4XGA3</accession>
<sequence>MMALLGPPVLLLALVASEVHCLPWFINVSESQGPGTILKSFPFNCTLHMPILELIHVKPPTTFFNPPSLTRWHGIYMGMVTLSSSARLDALAVNHYELQLRFTCGNYVMEGLLFVDVQRDPGYSSCAGRFASPAGEIIQVRETVTPGTQLYTLLLPGVELQRAQISIISAQDPPYFPGPFSINGQGWLLAPSQGLKGQGQKVFQLQILVTFGQNRSCHGTLKVKVLPAPSSQISFLQQAPNITIREDLAPGSEVVQVRARGFDVRYEILSPVPCPLFSIGRVDGLVRTAAPLESALARGAGAAVTRLRVKAYERLRPRASVELDLTVNVRSVNRWPPRCLPAMLVTEIRETTLVGTVLNTFTCTDPDSSGSTLDYKLRFYSPPGLASLCLRDRALEVNATLDCDAPGACFQHAASILVLNGDQPLTCVPHTFRIREDAGPYTLLGSVVGMDKDYPHNSVEYFISGGPSTFSVDRLSGEIHLLGSLDYELQKSYRLTVLVTDHSQDQDPTQRRSGSCTITIEVEEPQRLTFSYSIVGGTSQSRFSLQGAILVYNDITLGPPWPEQPHSYELLIRVADSGPSIPHLSTTATIIVHVVPWNASTAATRIHRVTVPSMMTPLLVTDTEVFWQPEPWFVVVLTVTSALFLLALGWLFSRLFQGLAQMLQTPNKPAHELLLNSIQGTEESIEGFMEAPRMEMPQAPSSVMSLEHFDGRAQDPRTGRDYLFNTLTGARRWL</sequence>
<reference evidence="13" key="1">
    <citation type="submission" date="2025-08" db="UniProtKB">
        <authorList>
            <consortium name="RefSeq"/>
        </authorList>
    </citation>
    <scope>IDENTIFICATION</scope>
    <source>
        <tissue evidence="13">Cell line</tissue>
    </source>
</reference>
<dbReference type="Pfam" id="PF00028">
    <property type="entry name" value="Cadherin"/>
    <property type="match status" value="1"/>
</dbReference>
<keyword evidence="5" id="KW-0130">Cell adhesion</keyword>
<dbReference type="Proteomes" id="UP001652641">
    <property type="component" value="Chromosome 9"/>
</dbReference>
<organism evidence="12 13">
    <name type="scientific">Vulpes vulpes</name>
    <name type="common">Red fox</name>
    <dbReference type="NCBI Taxonomy" id="9627"/>
    <lineage>
        <taxon>Eukaryota</taxon>
        <taxon>Metazoa</taxon>
        <taxon>Chordata</taxon>
        <taxon>Craniata</taxon>
        <taxon>Vertebrata</taxon>
        <taxon>Euteleostomi</taxon>
        <taxon>Mammalia</taxon>
        <taxon>Eutheria</taxon>
        <taxon>Laurasiatheria</taxon>
        <taxon>Carnivora</taxon>
        <taxon>Caniformia</taxon>
        <taxon>Canidae</taxon>
        <taxon>Vulpes</taxon>
    </lineage>
</organism>
<evidence type="ECO:0000256" key="2">
    <source>
        <dbReference type="ARBA" id="ARBA00022692"/>
    </source>
</evidence>
<keyword evidence="12" id="KW-1185">Reference proteome</keyword>
<evidence type="ECO:0000256" key="4">
    <source>
        <dbReference type="ARBA" id="ARBA00022837"/>
    </source>
</evidence>
<name>A0ABM4XGA3_VULVU</name>
<evidence type="ECO:0000313" key="13">
    <source>
        <dbReference type="RefSeq" id="XP_072577071.1"/>
    </source>
</evidence>
<gene>
    <name evidence="13" type="primary">CDHR4</name>
</gene>
<keyword evidence="7 9" id="KW-0472">Membrane</keyword>
<feature type="transmembrane region" description="Helical" evidence="9">
    <location>
        <begin position="632"/>
        <end position="652"/>
    </location>
</feature>
<keyword evidence="4 8" id="KW-0106">Calcium</keyword>
<evidence type="ECO:0000259" key="11">
    <source>
        <dbReference type="PROSITE" id="PS50268"/>
    </source>
</evidence>
<dbReference type="GeneID" id="112911367"/>
<dbReference type="InterPro" id="IPR015919">
    <property type="entry name" value="Cadherin-like_sf"/>
</dbReference>
<dbReference type="RefSeq" id="XP_072577071.1">
    <property type="nucleotide sequence ID" value="XM_072720970.1"/>
</dbReference>
<feature type="chain" id="PRO_5045232615" evidence="10">
    <location>
        <begin position="22"/>
        <end position="734"/>
    </location>
</feature>
<dbReference type="Gene3D" id="2.60.40.60">
    <property type="entry name" value="Cadherins"/>
    <property type="match status" value="2"/>
</dbReference>
<dbReference type="PROSITE" id="PS50268">
    <property type="entry name" value="CADHERIN_2"/>
    <property type="match status" value="1"/>
</dbReference>
<feature type="domain" description="Cadherin" evidence="11">
    <location>
        <begin position="426"/>
        <end position="524"/>
    </location>
</feature>